<gene>
    <name evidence="7" type="ORF">K491DRAFT_674357</name>
</gene>
<keyword evidence="4" id="KW-0539">Nucleus</keyword>
<dbReference type="InterPro" id="IPR036864">
    <property type="entry name" value="Zn2-C6_fun-type_DNA-bd_sf"/>
</dbReference>
<feature type="region of interest" description="Disordered" evidence="5">
    <location>
        <begin position="1"/>
        <end position="70"/>
    </location>
</feature>
<dbReference type="EMBL" id="MU004296">
    <property type="protein sequence ID" value="KAF2661063.1"/>
    <property type="molecule type" value="Genomic_DNA"/>
</dbReference>
<name>A0A6A6TQ37_9PLEO</name>
<dbReference type="GO" id="GO:0000981">
    <property type="term" value="F:DNA-binding transcription factor activity, RNA polymerase II-specific"/>
    <property type="evidence" value="ECO:0007669"/>
    <property type="project" value="InterPro"/>
</dbReference>
<feature type="compositionally biased region" description="Pro residues" evidence="5">
    <location>
        <begin position="232"/>
        <end position="246"/>
    </location>
</feature>
<feature type="compositionally biased region" description="Polar residues" evidence="5">
    <location>
        <begin position="12"/>
        <end position="21"/>
    </location>
</feature>
<protein>
    <recommendedName>
        <fullName evidence="6">Zn(2)-C6 fungal-type domain-containing protein</fullName>
    </recommendedName>
</protein>
<dbReference type="GO" id="GO:0003677">
    <property type="term" value="F:DNA binding"/>
    <property type="evidence" value="ECO:0007669"/>
    <property type="project" value="UniProtKB-KW"/>
</dbReference>
<dbReference type="GO" id="GO:0008270">
    <property type="term" value="F:zinc ion binding"/>
    <property type="evidence" value="ECO:0007669"/>
    <property type="project" value="InterPro"/>
</dbReference>
<accession>A0A6A6TQ37</accession>
<dbReference type="SMART" id="SM00066">
    <property type="entry name" value="GAL4"/>
    <property type="match status" value="1"/>
</dbReference>
<dbReference type="Proteomes" id="UP000799324">
    <property type="component" value="Unassembled WGS sequence"/>
</dbReference>
<dbReference type="PANTHER" id="PTHR46910">
    <property type="entry name" value="TRANSCRIPTION FACTOR PDR1"/>
    <property type="match status" value="1"/>
</dbReference>
<comment type="subcellular location">
    <subcellularLocation>
        <location evidence="1">Nucleus</location>
    </subcellularLocation>
</comment>
<dbReference type="GO" id="GO:0005634">
    <property type="term" value="C:nucleus"/>
    <property type="evidence" value="ECO:0007669"/>
    <property type="project" value="UniProtKB-SubCell"/>
</dbReference>
<keyword evidence="3" id="KW-0238">DNA-binding</keyword>
<sequence length="492" mass="53037">MSYASAERKTNMALSSRSAHAQSPRLPSFSFSDHPVSEAGSPTVDDSMCPYSPLPSGEGPHRFSPSSVKDWQSRRKSVSNACERCRRRKIRCDGDTPCATCKRFSLQCVRTQKPREAIATEHQAALESRIHQLESQLAAHVNAPMHGMESIEQSLASAGPSSFGWQSPPPPLSVDTSFSQPFSPSSDMLGSFSAGSMPSIAISECEPAPISPPSTSPVPSQWSGTTRASSPELPPPTSAPHFPPSAFPQSKAPHAAPSWEFMAQGTAGRLDPQGSLGGDFSRKTSISSGSVDEDDAAISSFEERESSADIMPLAPAPRLPRHGIFGAHTESPPPGSARPTFSDRSRAITAIPFPSRFEAETLTSEFVEHIQAFEGPKPYSIGPAHFSRICESVYPDPTGRATSADTSISVPMARFHVFLAMAIGMKVRIKDSSEPTNSLLDRCYELAMQQATSAIFWQEPGGVEAAQLLSVFAAIRKEQRFEPKPLQSSFSW</sequence>
<dbReference type="PROSITE" id="PS50048">
    <property type="entry name" value="ZN2_CY6_FUNGAL_2"/>
    <property type="match status" value="1"/>
</dbReference>
<dbReference type="AlphaFoldDB" id="A0A6A6TQ37"/>
<dbReference type="OrthoDB" id="9986881at2759"/>
<evidence type="ECO:0000259" key="6">
    <source>
        <dbReference type="PROSITE" id="PS50048"/>
    </source>
</evidence>
<dbReference type="CDD" id="cd00067">
    <property type="entry name" value="GAL4"/>
    <property type="match status" value="1"/>
</dbReference>
<evidence type="ECO:0000256" key="3">
    <source>
        <dbReference type="ARBA" id="ARBA00023125"/>
    </source>
</evidence>
<organism evidence="7 8">
    <name type="scientific">Lophiostoma macrostomum CBS 122681</name>
    <dbReference type="NCBI Taxonomy" id="1314788"/>
    <lineage>
        <taxon>Eukaryota</taxon>
        <taxon>Fungi</taxon>
        <taxon>Dikarya</taxon>
        <taxon>Ascomycota</taxon>
        <taxon>Pezizomycotina</taxon>
        <taxon>Dothideomycetes</taxon>
        <taxon>Pleosporomycetidae</taxon>
        <taxon>Pleosporales</taxon>
        <taxon>Lophiostomataceae</taxon>
        <taxon>Lophiostoma</taxon>
    </lineage>
</organism>
<evidence type="ECO:0000313" key="7">
    <source>
        <dbReference type="EMBL" id="KAF2661063.1"/>
    </source>
</evidence>
<dbReference type="Gene3D" id="4.10.240.10">
    <property type="entry name" value="Zn(2)-C6 fungal-type DNA-binding domain"/>
    <property type="match status" value="1"/>
</dbReference>
<dbReference type="SUPFAM" id="SSF57701">
    <property type="entry name" value="Zn2/Cys6 DNA-binding domain"/>
    <property type="match status" value="1"/>
</dbReference>
<reference evidence="7" key="1">
    <citation type="journal article" date="2020" name="Stud. Mycol.">
        <title>101 Dothideomycetes genomes: a test case for predicting lifestyles and emergence of pathogens.</title>
        <authorList>
            <person name="Haridas S."/>
            <person name="Albert R."/>
            <person name="Binder M."/>
            <person name="Bloem J."/>
            <person name="Labutti K."/>
            <person name="Salamov A."/>
            <person name="Andreopoulos B."/>
            <person name="Baker S."/>
            <person name="Barry K."/>
            <person name="Bills G."/>
            <person name="Bluhm B."/>
            <person name="Cannon C."/>
            <person name="Castanera R."/>
            <person name="Culley D."/>
            <person name="Daum C."/>
            <person name="Ezra D."/>
            <person name="Gonzalez J."/>
            <person name="Henrissat B."/>
            <person name="Kuo A."/>
            <person name="Liang C."/>
            <person name="Lipzen A."/>
            <person name="Lutzoni F."/>
            <person name="Magnuson J."/>
            <person name="Mondo S."/>
            <person name="Nolan M."/>
            <person name="Ohm R."/>
            <person name="Pangilinan J."/>
            <person name="Park H.-J."/>
            <person name="Ramirez L."/>
            <person name="Alfaro M."/>
            <person name="Sun H."/>
            <person name="Tritt A."/>
            <person name="Yoshinaga Y."/>
            <person name="Zwiers L.-H."/>
            <person name="Turgeon B."/>
            <person name="Goodwin S."/>
            <person name="Spatafora J."/>
            <person name="Crous P."/>
            <person name="Grigoriev I."/>
        </authorList>
    </citation>
    <scope>NUCLEOTIDE SEQUENCE</scope>
    <source>
        <strain evidence="7">CBS 122681</strain>
    </source>
</reference>
<keyword evidence="2" id="KW-0479">Metal-binding</keyword>
<dbReference type="Pfam" id="PF00172">
    <property type="entry name" value="Zn_clus"/>
    <property type="match status" value="1"/>
</dbReference>
<proteinExistence type="predicted"/>
<feature type="region of interest" description="Disordered" evidence="5">
    <location>
        <begin position="203"/>
        <end position="254"/>
    </location>
</feature>
<feature type="compositionally biased region" description="Polar residues" evidence="5">
    <location>
        <begin position="174"/>
        <end position="185"/>
    </location>
</feature>
<evidence type="ECO:0000313" key="8">
    <source>
        <dbReference type="Proteomes" id="UP000799324"/>
    </source>
</evidence>
<evidence type="ECO:0000256" key="1">
    <source>
        <dbReference type="ARBA" id="ARBA00004123"/>
    </source>
</evidence>
<feature type="region of interest" description="Disordered" evidence="5">
    <location>
        <begin position="154"/>
        <end position="185"/>
    </location>
</feature>
<feature type="domain" description="Zn(2)-C6 fungal-type" evidence="6">
    <location>
        <begin position="81"/>
        <end position="110"/>
    </location>
</feature>
<dbReference type="InterPro" id="IPR001138">
    <property type="entry name" value="Zn2Cys6_DnaBD"/>
</dbReference>
<keyword evidence="8" id="KW-1185">Reference proteome</keyword>
<dbReference type="PROSITE" id="PS00463">
    <property type="entry name" value="ZN2_CY6_FUNGAL_1"/>
    <property type="match status" value="1"/>
</dbReference>
<dbReference type="PANTHER" id="PTHR46910:SF3">
    <property type="entry name" value="HALOTOLERANCE PROTEIN 9-RELATED"/>
    <property type="match status" value="1"/>
</dbReference>
<evidence type="ECO:0000256" key="2">
    <source>
        <dbReference type="ARBA" id="ARBA00022723"/>
    </source>
</evidence>
<feature type="compositionally biased region" description="Polar residues" evidence="5">
    <location>
        <begin position="154"/>
        <end position="165"/>
    </location>
</feature>
<evidence type="ECO:0000256" key="5">
    <source>
        <dbReference type="SAM" id="MobiDB-lite"/>
    </source>
</evidence>
<evidence type="ECO:0000256" key="4">
    <source>
        <dbReference type="ARBA" id="ARBA00023242"/>
    </source>
</evidence>
<feature type="region of interest" description="Disordered" evidence="5">
    <location>
        <begin position="267"/>
        <end position="308"/>
    </location>
</feature>
<feature type="compositionally biased region" description="Basic and acidic residues" evidence="5">
    <location>
        <begin position="1"/>
        <end position="10"/>
    </location>
</feature>
<dbReference type="InterPro" id="IPR050987">
    <property type="entry name" value="AtrR-like"/>
</dbReference>